<protein>
    <submittedName>
        <fullName evidence="1">Uncharacterized protein</fullName>
    </submittedName>
</protein>
<reference evidence="1 2" key="1">
    <citation type="submission" date="2023-09" db="EMBL/GenBank/DDBJ databases">
        <authorList>
            <person name="Rey-Velasco X."/>
        </authorList>
    </citation>
    <scope>NUCLEOTIDE SEQUENCE [LARGE SCALE GENOMIC DNA]</scope>
    <source>
        <strain evidence="1 2">F260</strain>
    </source>
</reference>
<name>A0ABU3CIU1_9FLAO</name>
<sequence>MKKERMKAFVKQFVDRSGVFAATCVGVFMLLFSVYTFAFPEQDEIPEEELKTIIADYYHAMNFNKIETLPRFLSPKVLDWYGNKDFTLKEIMKEARKQRVRFPFAHSEVDWDSFKVEHLESGEYIATYNMLHRTKRNLNEHYQVYHLKIRTYWDANYKLRAISQTRLTQ</sequence>
<proteinExistence type="predicted"/>
<dbReference type="Proteomes" id="UP001245285">
    <property type="component" value="Unassembled WGS sequence"/>
</dbReference>
<dbReference type="EMBL" id="JAVRHO010000007">
    <property type="protein sequence ID" value="MDT0646281.1"/>
    <property type="molecule type" value="Genomic_DNA"/>
</dbReference>
<organism evidence="1 2">
    <name type="scientific">Autumnicola lenta</name>
    <dbReference type="NCBI Taxonomy" id="3075593"/>
    <lineage>
        <taxon>Bacteria</taxon>
        <taxon>Pseudomonadati</taxon>
        <taxon>Bacteroidota</taxon>
        <taxon>Flavobacteriia</taxon>
        <taxon>Flavobacteriales</taxon>
        <taxon>Flavobacteriaceae</taxon>
        <taxon>Autumnicola</taxon>
    </lineage>
</organism>
<comment type="caution">
    <text evidence="1">The sequence shown here is derived from an EMBL/GenBank/DDBJ whole genome shotgun (WGS) entry which is preliminary data.</text>
</comment>
<evidence type="ECO:0000313" key="2">
    <source>
        <dbReference type="Proteomes" id="UP001245285"/>
    </source>
</evidence>
<evidence type="ECO:0000313" key="1">
    <source>
        <dbReference type="EMBL" id="MDT0646281.1"/>
    </source>
</evidence>
<accession>A0ABU3CIU1</accession>
<keyword evidence="2" id="KW-1185">Reference proteome</keyword>
<dbReference type="RefSeq" id="WP_311494456.1">
    <property type="nucleotide sequence ID" value="NZ_JAVRHO010000007.1"/>
</dbReference>
<gene>
    <name evidence="1" type="ORF">RM545_06230</name>
</gene>